<proteinExistence type="predicted"/>
<evidence type="ECO:0000313" key="1">
    <source>
        <dbReference type="EMBL" id="SFI85776.1"/>
    </source>
</evidence>
<dbReference type="Proteomes" id="UP000198915">
    <property type="component" value="Unassembled WGS sequence"/>
</dbReference>
<sequence length="347" mass="39147">MSFTSTLSSPIRLFLMGVVLTALLLVHLPVQAAEKSIEVPVKLTVAPGDYKLGDEITLEAVTEKMGDSYEVKATEKLGKLHVETTLEEGRYISRMSFLADYIGEKTFDYSISMYGDGQEWVGHASVTIRVKDNMPTSMPVANAKFVISPSKNLVVGQKIKFTVTTPYKGGITKEGEFHFFRSSSADSTQKVQQMRTIRRGSVYITTGYFTPKKPGTYLPVYSMIMEDEKTKELWEGFGEYSFEVKENPKITVTLSPNTAYMKAGEDIYLSATYMVQKSPAFSDQLITWNQPGLDKIFGTYDEELGGYRYLYRFHPEKKGTYNLEVAFQMESDGVKREGKAKTKIYVR</sequence>
<reference evidence="2" key="1">
    <citation type="submission" date="2016-10" db="EMBL/GenBank/DDBJ databases">
        <authorList>
            <person name="Varghese N."/>
            <person name="Submissions S."/>
        </authorList>
    </citation>
    <scope>NUCLEOTIDE SEQUENCE [LARGE SCALE GENOMIC DNA]</scope>
    <source>
        <strain evidence="2">OK042</strain>
    </source>
</reference>
<keyword evidence="2" id="KW-1185">Reference proteome</keyword>
<evidence type="ECO:0000313" key="2">
    <source>
        <dbReference type="Proteomes" id="UP000198915"/>
    </source>
</evidence>
<name>A0A1I3LMS0_9BACL</name>
<accession>A0A1I3LMS0</accession>
<organism evidence="1 2">
    <name type="scientific">Brevibacillus centrosporus</name>
    <dbReference type="NCBI Taxonomy" id="54910"/>
    <lineage>
        <taxon>Bacteria</taxon>
        <taxon>Bacillati</taxon>
        <taxon>Bacillota</taxon>
        <taxon>Bacilli</taxon>
        <taxon>Bacillales</taxon>
        <taxon>Paenibacillaceae</taxon>
        <taxon>Brevibacillus</taxon>
    </lineage>
</organism>
<dbReference type="STRING" id="1884381.SAMN05518846_101367"/>
<dbReference type="AlphaFoldDB" id="A0A1I3LMS0"/>
<protein>
    <submittedName>
        <fullName evidence="1">Uncharacterized protein</fullName>
    </submittedName>
</protein>
<dbReference type="EMBL" id="FORT01000001">
    <property type="protein sequence ID" value="SFI85776.1"/>
    <property type="molecule type" value="Genomic_DNA"/>
</dbReference>
<dbReference type="RefSeq" id="WP_092266246.1">
    <property type="nucleotide sequence ID" value="NZ_FORT01000001.1"/>
</dbReference>
<gene>
    <name evidence="1" type="ORF">SAMN05518846_101367</name>
</gene>